<accession>A0A2U9IJZ7</accession>
<name>A0A2U9IJZ7_9CREN</name>
<evidence type="ECO:0000313" key="1">
    <source>
        <dbReference type="EMBL" id="AWR96244.1"/>
    </source>
</evidence>
<keyword evidence="2" id="KW-1185">Reference proteome</keyword>
<protein>
    <submittedName>
        <fullName evidence="1">Uncharacterized protein</fullName>
    </submittedName>
</protein>
<evidence type="ECO:0000313" key="2">
    <source>
        <dbReference type="Proteomes" id="UP000248410"/>
    </source>
</evidence>
<sequence length="228" mass="25627">MRVLVLYWLVDKINVSNTSELIVSFTGKIVGTFTYNPGIVLYSSNFSLTQVDGQPRTYEILTAWSAILWLDKLNGWHSVLYGLPSFTSGSYTVIFKNVNSSVIVYEVIINSSTYPINYNTGIPWNSIGYVGVRPDTDTVLPLSFIVKGALTNVTYNVYLNGKLFSTGITNGTVTLPLRVFSPTIVNITFPQYHVYKVIYISPSQDANIREDFPTLQVSLAVIWKERRK</sequence>
<dbReference type="EMBL" id="CP029288">
    <property type="protein sequence ID" value="AWR96244.1"/>
    <property type="molecule type" value="Genomic_DNA"/>
</dbReference>
<dbReference type="AlphaFoldDB" id="A0A2U9IJZ7"/>
<dbReference type="OrthoDB" id="41698at2157"/>
<proteinExistence type="predicted"/>
<gene>
    <name evidence="1" type="ORF">DFR86_00920</name>
</gene>
<dbReference type="GeneID" id="36836487"/>
<dbReference type="KEGG" id="asul:DFR86_00920"/>
<organism evidence="1 2">
    <name type="scientific">Acidianus sulfidivorans JP7</name>
    <dbReference type="NCBI Taxonomy" id="619593"/>
    <lineage>
        <taxon>Archaea</taxon>
        <taxon>Thermoproteota</taxon>
        <taxon>Thermoprotei</taxon>
        <taxon>Sulfolobales</taxon>
        <taxon>Sulfolobaceae</taxon>
        <taxon>Acidianus</taxon>
    </lineage>
</organism>
<reference evidence="1 2" key="1">
    <citation type="submission" date="2018-05" db="EMBL/GenBank/DDBJ databases">
        <title>Complete Genome Sequences of Extremely Thermoacidophilic, Metal-Mobilizing Type-Strain Members of the Archaeal Family Sulfolobaceae: Acidianus brierleyi DSM-1651T, Acidianus sulfidivorans DSM-18786T, Metallosphaera hakonensis DSM-7519T, and Metallosphaera prunae DSM-10039T.</title>
        <authorList>
            <person name="Counts J.A."/>
            <person name="Kelly R.M."/>
        </authorList>
    </citation>
    <scope>NUCLEOTIDE SEQUENCE [LARGE SCALE GENOMIC DNA]</scope>
    <source>
        <strain evidence="1 2">JP7</strain>
    </source>
</reference>
<dbReference type="Proteomes" id="UP000248410">
    <property type="component" value="Chromosome"/>
</dbReference>
<dbReference type="RefSeq" id="WP_110379134.1">
    <property type="nucleotide sequence ID" value="NZ_CP029288.2"/>
</dbReference>